<proteinExistence type="predicted"/>
<feature type="signal peptide" evidence="1">
    <location>
        <begin position="1"/>
        <end position="26"/>
    </location>
</feature>
<organism evidence="2 3">
    <name type="scientific">Biomphalaria glabrata</name>
    <name type="common">Bloodfluke planorb</name>
    <name type="synonym">Freshwater snail</name>
    <dbReference type="NCBI Taxonomy" id="6526"/>
    <lineage>
        <taxon>Eukaryota</taxon>
        <taxon>Metazoa</taxon>
        <taxon>Spiralia</taxon>
        <taxon>Lophotrochozoa</taxon>
        <taxon>Mollusca</taxon>
        <taxon>Gastropoda</taxon>
        <taxon>Heterobranchia</taxon>
        <taxon>Euthyneura</taxon>
        <taxon>Panpulmonata</taxon>
        <taxon>Hygrophila</taxon>
        <taxon>Lymnaeoidea</taxon>
        <taxon>Planorbidae</taxon>
        <taxon>Biomphalaria</taxon>
    </lineage>
</organism>
<accession>A0A2C9LJS5</accession>
<name>A0A2C9LJS5_BIOGL</name>
<dbReference type="VEuPathDB" id="VectorBase:BGLB031726"/>
<feature type="chain" id="PRO_5012858477" evidence="1">
    <location>
        <begin position="27"/>
        <end position="178"/>
    </location>
</feature>
<dbReference type="EnsemblMetazoa" id="BGLB031726-RA">
    <property type="protein sequence ID" value="BGLB031726-PA"/>
    <property type="gene ID" value="BGLB031726"/>
</dbReference>
<reference evidence="2" key="1">
    <citation type="submission" date="2020-05" db="UniProtKB">
        <authorList>
            <consortium name="EnsemblMetazoa"/>
        </authorList>
    </citation>
    <scope>IDENTIFICATION</scope>
    <source>
        <strain evidence="2">BB02</strain>
    </source>
</reference>
<protein>
    <submittedName>
        <fullName evidence="2">Uncharacterized protein</fullName>
    </submittedName>
</protein>
<evidence type="ECO:0000313" key="2">
    <source>
        <dbReference type="EnsemblMetazoa" id="BGLB031726-PA"/>
    </source>
</evidence>
<sequence length="178" mass="21224">MLQRRVNCSWLLKWIILCHLLSQTLSYEFHFFYELDEITYNKFGRKWTLWTNGEDNESCKEHDASLNLNCTVKERVIEFKKISNEITGNYILTPDAQNDETKLINCEIHRTGGTEHIFNMSVNCSFDSDFTFSTFRFTKKLKEIKDDFNNLSFELKIQGTKGRKEFQSKFMYLTQKHL</sequence>
<dbReference type="AlphaFoldDB" id="A0A2C9LJS5"/>
<keyword evidence="1" id="KW-0732">Signal</keyword>
<dbReference type="VEuPathDB" id="VectorBase:BGLAX_034332"/>
<dbReference type="Proteomes" id="UP000076420">
    <property type="component" value="Unassembled WGS sequence"/>
</dbReference>
<dbReference type="KEGG" id="bgt:106070036"/>
<gene>
    <name evidence="2" type="primary">106070036</name>
</gene>
<evidence type="ECO:0000313" key="3">
    <source>
        <dbReference type="Proteomes" id="UP000076420"/>
    </source>
</evidence>
<evidence type="ECO:0000256" key="1">
    <source>
        <dbReference type="SAM" id="SignalP"/>
    </source>
</evidence>